<evidence type="ECO:0000313" key="4">
    <source>
        <dbReference type="Proteomes" id="UP000319502"/>
    </source>
</evidence>
<accession>A0A557QKK9</accession>
<dbReference type="InterPro" id="IPR011055">
    <property type="entry name" value="Dup_hybrid_motif"/>
</dbReference>
<dbReference type="SUPFAM" id="SSF51261">
    <property type="entry name" value="Duplicated hybrid motif"/>
    <property type="match status" value="1"/>
</dbReference>
<dbReference type="PANTHER" id="PTHR21666:SF270">
    <property type="entry name" value="MUREIN HYDROLASE ACTIVATOR ENVC"/>
    <property type="match status" value="1"/>
</dbReference>
<dbReference type="Proteomes" id="UP000319502">
    <property type="component" value="Unassembled WGS sequence"/>
</dbReference>
<keyword evidence="4" id="KW-1185">Reference proteome</keyword>
<dbReference type="FunFam" id="2.70.70.10:FF:000006">
    <property type="entry name" value="M23 family peptidase"/>
    <property type="match status" value="1"/>
</dbReference>
<dbReference type="GO" id="GO:0004222">
    <property type="term" value="F:metalloendopeptidase activity"/>
    <property type="evidence" value="ECO:0007669"/>
    <property type="project" value="TreeGrafter"/>
</dbReference>
<feature type="domain" description="M23ase beta-sheet core" evidence="2">
    <location>
        <begin position="208"/>
        <end position="302"/>
    </location>
</feature>
<dbReference type="InterPro" id="IPR016047">
    <property type="entry name" value="M23ase_b-sheet_dom"/>
</dbReference>
<gene>
    <name evidence="3" type="ORF">FHP91_16875</name>
</gene>
<dbReference type="Gene3D" id="2.70.70.10">
    <property type="entry name" value="Glucose Permease (Domain IIA)"/>
    <property type="match status" value="1"/>
</dbReference>
<dbReference type="OrthoDB" id="9815245at2"/>
<evidence type="ECO:0000256" key="1">
    <source>
        <dbReference type="SAM" id="Coils"/>
    </source>
</evidence>
<evidence type="ECO:0000313" key="3">
    <source>
        <dbReference type="EMBL" id="TVO53443.1"/>
    </source>
</evidence>
<dbReference type="PANTHER" id="PTHR21666">
    <property type="entry name" value="PEPTIDASE-RELATED"/>
    <property type="match status" value="1"/>
</dbReference>
<dbReference type="InterPro" id="IPR050570">
    <property type="entry name" value="Cell_wall_metabolism_enzyme"/>
</dbReference>
<dbReference type="AlphaFoldDB" id="A0A557QKK9"/>
<organism evidence="3 4">
    <name type="scientific">Denitromonas halophila</name>
    <dbReference type="NCBI Taxonomy" id="1629404"/>
    <lineage>
        <taxon>Bacteria</taxon>
        <taxon>Pseudomonadati</taxon>
        <taxon>Pseudomonadota</taxon>
        <taxon>Betaproteobacteria</taxon>
        <taxon>Rhodocyclales</taxon>
        <taxon>Zoogloeaceae</taxon>
        <taxon>Denitromonas</taxon>
    </lineage>
</organism>
<protein>
    <submittedName>
        <fullName evidence="3">M23 family metallopeptidase</fullName>
    </submittedName>
</protein>
<proteinExistence type="predicted"/>
<name>A0A557QKK9_9RHOO</name>
<evidence type="ECO:0000259" key="2">
    <source>
        <dbReference type="Pfam" id="PF01551"/>
    </source>
</evidence>
<dbReference type="EMBL" id="VMNK01000015">
    <property type="protein sequence ID" value="TVO53443.1"/>
    <property type="molecule type" value="Genomic_DNA"/>
</dbReference>
<reference evidence="3 4" key="1">
    <citation type="submission" date="2019-07" db="EMBL/GenBank/DDBJ databases">
        <title>The pathways for chlorine oxyanion respiration interact through the shared metabolite chlorate.</title>
        <authorList>
            <person name="Barnum T.P."/>
            <person name="Cheng Y."/>
            <person name="Hill K.A."/>
            <person name="Lucas L.N."/>
            <person name="Carlson H.K."/>
            <person name="Coates J.D."/>
        </authorList>
    </citation>
    <scope>NUCLEOTIDE SEQUENCE [LARGE SCALE GENOMIC DNA]</scope>
    <source>
        <strain evidence="3 4">SFB-3</strain>
    </source>
</reference>
<sequence>MAFVILSAKALTQSKVRTVSGRTFLLGVSAAVLLTLASGIWLGTRLVEPPEPILVATVDEAAVSIDAPEDKFVIDRLGELTGRLFRLESDAKTLANRVGVLNAFERRLKGNATPGVAKTGPAGGPMIPPIGETFLRKQAFDFSSAQTGLDQLEDELARLDQVLSSIDERASTRKLSYMIFPSRPPVTEGRRSSVFGNRYDPFTGRRAFHSGQDFAAPSGTPIRASAGGKVIEAGYHREYGNKVEIDHGNGLVTRYAHASKLYVKEGDVVTPGQKIAAVGSTGRSTGPHLHFEILENGEFVDPVHYLAGS</sequence>
<comment type="caution">
    <text evidence="3">The sequence shown here is derived from an EMBL/GenBank/DDBJ whole genome shotgun (WGS) entry which is preliminary data.</text>
</comment>
<keyword evidence="1" id="KW-0175">Coiled coil</keyword>
<feature type="coiled-coil region" evidence="1">
    <location>
        <begin position="142"/>
        <end position="169"/>
    </location>
</feature>
<dbReference type="CDD" id="cd12797">
    <property type="entry name" value="M23_peptidase"/>
    <property type="match status" value="1"/>
</dbReference>
<dbReference type="Pfam" id="PF01551">
    <property type="entry name" value="Peptidase_M23"/>
    <property type="match status" value="1"/>
</dbReference>
<dbReference type="RefSeq" id="WP_144310672.1">
    <property type="nucleotide sequence ID" value="NZ_VMNK01000015.1"/>
</dbReference>